<proteinExistence type="predicted"/>
<organism evidence="2 3">
    <name type="scientific">Xanthomonas arboricola pv. guizotiae</name>
    <dbReference type="NCBI Taxonomy" id="487867"/>
    <lineage>
        <taxon>Bacteria</taxon>
        <taxon>Pseudomonadati</taxon>
        <taxon>Pseudomonadota</taxon>
        <taxon>Gammaproteobacteria</taxon>
        <taxon>Lysobacterales</taxon>
        <taxon>Lysobacteraceae</taxon>
        <taxon>Xanthomonas</taxon>
    </lineage>
</organism>
<accession>A0A2S7A537</accession>
<dbReference type="EMBL" id="MDSL01000008">
    <property type="protein sequence ID" value="PPU02211.1"/>
    <property type="molecule type" value="Genomic_DNA"/>
</dbReference>
<evidence type="ECO:0000256" key="1">
    <source>
        <dbReference type="SAM" id="MobiDB-lite"/>
    </source>
</evidence>
<feature type="region of interest" description="Disordered" evidence="1">
    <location>
        <begin position="1"/>
        <end position="22"/>
    </location>
</feature>
<evidence type="ECO:0000313" key="2">
    <source>
        <dbReference type="EMBL" id="PPU02211.1"/>
    </source>
</evidence>
<evidence type="ECO:0000313" key="3">
    <source>
        <dbReference type="Proteomes" id="UP000238049"/>
    </source>
</evidence>
<dbReference type="Proteomes" id="UP000238049">
    <property type="component" value="Unassembled WGS sequence"/>
</dbReference>
<name>A0A2S7A537_9XANT</name>
<dbReference type="AlphaFoldDB" id="A0A2S7A537"/>
<comment type="caution">
    <text evidence="2">The sequence shown here is derived from an EMBL/GenBank/DDBJ whole genome shotgun (WGS) entry which is preliminary data.</text>
</comment>
<feature type="compositionally biased region" description="Basic residues" evidence="1">
    <location>
        <begin position="74"/>
        <end position="83"/>
    </location>
</feature>
<feature type="compositionally biased region" description="Polar residues" evidence="1">
    <location>
        <begin position="51"/>
        <end position="73"/>
    </location>
</feature>
<feature type="region of interest" description="Disordered" evidence="1">
    <location>
        <begin position="47"/>
        <end position="110"/>
    </location>
</feature>
<protein>
    <submittedName>
        <fullName evidence="2">Uncharacterized protein</fullName>
    </submittedName>
</protein>
<sequence>MPSDPTSARRAPLATMHTDHLDRSLPAHRRVRAYMDVLAACPAMVGGQGPCSKSQINRSATDLSTLLSPLQTQRPKKSRRRTSRQGARNQRGHHARRHDRVLMGPHAARR</sequence>
<gene>
    <name evidence="2" type="ORF">XarbCFBP7409_05490</name>
</gene>
<reference evidence="2 3" key="1">
    <citation type="submission" date="2016-08" db="EMBL/GenBank/DDBJ databases">
        <title>Evolution of the type three secretion system and type three effector repertoires in Xanthomonas.</title>
        <authorList>
            <person name="Merda D."/>
            <person name="Briand M."/>
            <person name="Bosis E."/>
            <person name="Rousseau C."/>
            <person name="Portier P."/>
            <person name="Jacques M.-A."/>
            <person name="Fischer-Le Saux M."/>
        </authorList>
    </citation>
    <scope>NUCLEOTIDE SEQUENCE [LARGE SCALE GENOMIC DNA]</scope>
    <source>
        <strain evidence="2 3">CFBP 7409</strain>
    </source>
</reference>
<feature type="compositionally biased region" description="Basic residues" evidence="1">
    <location>
        <begin position="90"/>
        <end position="99"/>
    </location>
</feature>